<dbReference type="Gene3D" id="1.20.120.30">
    <property type="entry name" value="Aspartate receptor, ligand-binding domain"/>
    <property type="match status" value="1"/>
</dbReference>
<keyword evidence="1 3" id="KW-0807">Transducer</keyword>
<comment type="similarity">
    <text evidence="2">Belongs to the methyl-accepting chemotaxis (MCP) protein family.</text>
</comment>
<evidence type="ECO:0000256" key="1">
    <source>
        <dbReference type="ARBA" id="ARBA00023224"/>
    </source>
</evidence>
<dbReference type="InterPro" id="IPR012292">
    <property type="entry name" value="Globin/Proto"/>
</dbReference>
<dbReference type="Gene3D" id="1.10.490.10">
    <property type="entry name" value="Globins"/>
    <property type="match status" value="1"/>
</dbReference>
<dbReference type="PROSITE" id="PS50111">
    <property type="entry name" value="CHEMOTAXIS_TRANSDUC_2"/>
    <property type="match status" value="1"/>
</dbReference>
<dbReference type="Gene3D" id="1.10.287.950">
    <property type="entry name" value="Methyl-accepting chemotaxis protein"/>
    <property type="match status" value="1"/>
</dbReference>
<keyword evidence="6" id="KW-1185">Reference proteome</keyword>
<dbReference type="InterPro" id="IPR009050">
    <property type="entry name" value="Globin-like_sf"/>
</dbReference>
<dbReference type="EMBL" id="JAMDLW010000020">
    <property type="protein sequence ID" value="MCY9520956.1"/>
    <property type="molecule type" value="Genomic_DNA"/>
</dbReference>
<dbReference type="Proteomes" id="UP001207626">
    <property type="component" value="Unassembled WGS sequence"/>
</dbReference>
<dbReference type="InterPro" id="IPR044398">
    <property type="entry name" value="Globin-sensor_dom"/>
</dbReference>
<dbReference type="SUPFAM" id="SSF58104">
    <property type="entry name" value="Methyl-accepting chemotaxis protein (MCP) signaling domain"/>
    <property type="match status" value="1"/>
</dbReference>
<evidence type="ECO:0000313" key="6">
    <source>
        <dbReference type="Proteomes" id="UP001207626"/>
    </source>
</evidence>
<evidence type="ECO:0000256" key="3">
    <source>
        <dbReference type="PROSITE-ProRule" id="PRU00284"/>
    </source>
</evidence>
<dbReference type="InterPro" id="IPR004090">
    <property type="entry name" value="Chemotax_Me-accpt_rcpt"/>
</dbReference>
<organism evidence="5 6">
    <name type="scientific">Paenibacillus apiarius</name>
    <dbReference type="NCBI Taxonomy" id="46240"/>
    <lineage>
        <taxon>Bacteria</taxon>
        <taxon>Bacillati</taxon>
        <taxon>Bacillota</taxon>
        <taxon>Bacilli</taxon>
        <taxon>Bacillales</taxon>
        <taxon>Paenibacillaceae</taxon>
        <taxon>Paenibacillus</taxon>
    </lineage>
</organism>
<feature type="domain" description="Methyl-accepting transducer" evidence="4">
    <location>
        <begin position="195"/>
        <end position="417"/>
    </location>
</feature>
<dbReference type="InterPro" id="IPR025991">
    <property type="entry name" value="Chemoreceptor_zinc-bind_dom"/>
</dbReference>
<protein>
    <submittedName>
        <fullName evidence="5">Methyl-accepting chemotaxis protein</fullName>
    </submittedName>
</protein>
<evidence type="ECO:0000256" key="2">
    <source>
        <dbReference type="ARBA" id="ARBA00029447"/>
    </source>
</evidence>
<evidence type="ECO:0000259" key="4">
    <source>
        <dbReference type="PROSITE" id="PS50111"/>
    </source>
</evidence>
<proteinExistence type="inferred from homology"/>
<dbReference type="SMART" id="SM00283">
    <property type="entry name" value="MA"/>
    <property type="match status" value="1"/>
</dbReference>
<dbReference type="InterPro" id="IPR004089">
    <property type="entry name" value="MCPsignal_dom"/>
</dbReference>
<reference evidence="5 6" key="1">
    <citation type="submission" date="2022-05" db="EMBL/GenBank/DDBJ databases">
        <title>Genome Sequencing of Bee-Associated Microbes.</title>
        <authorList>
            <person name="Dunlap C."/>
        </authorList>
    </citation>
    <scope>NUCLEOTIDE SEQUENCE [LARGE SCALE GENOMIC DNA]</scope>
    <source>
        <strain evidence="5 6">NRRL NRS-1438</strain>
    </source>
</reference>
<dbReference type="CDD" id="cd01068">
    <property type="entry name" value="globin_sensor"/>
    <property type="match status" value="1"/>
</dbReference>
<dbReference type="RefSeq" id="WP_087435656.1">
    <property type="nucleotide sequence ID" value="NZ_JAMDLV010000019.1"/>
</dbReference>
<sequence length="582" mass="66378">MNSVILRKPTLPQTIHDTTVDALDSLKSKLLFLQVTSQDVECLRRLAPYFDKYAEAITERHYELLFRLPEMKSLIEQHSTRKRLTETFIIYLRSIPHIAFDEEYVRAREKIGQVHSRIQLEPEWFLASFLRVYEYLVPLIVKDFRADDAAQMTLALHRILMLDAQIVLEAYQAAYEFRIMDSNSQTMEMLIQMDGIHSLLQAADNSIQDALRIQSAAEQLTSSIEEVSSQTTDAAATTDRMVSALQENKAIVEQTIQGFEEMTELFRDTRDRFEHLQQSVQDLSDVVQLIDSVADQTHLLALNASIEAARAGEEGRGFAVVAGEVRKLSEQTKRSVHDVYEVIGNIQSLATSVQERTNQMSDQMDIQHGKNRGAFEQLEQMMDSVNEVGLTEDTIASIVEQQAAATQEITNNMAGIVKNTEAVMSLAQQTGGHIYTTSKSVEGLRRSSLEWFNHMSDAQWIRIMKTDHLLWKWWTYNRLLGYDDSDPELMENYNQCRLGKWIQAQHEQKSTALLQSPKFQALVDRHREMHLLAGKAARQVDEGRLADAIESYKQLDDSSQQLLQQLDELKAWLESDSAAASS</sequence>
<comment type="caution">
    <text evidence="5">The sequence shown here is derived from an EMBL/GenBank/DDBJ whole genome shotgun (WGS) entry which is preliminary data.</text>
</comment>
<dbReference type="Pfam" id="PF13682">
    <property type="entry name" value="CZB"/>
    <property type="match status" value="1"/>
</dbReference>
<dbReference type="PRINTS" id="PR00260">
    <property type="entry name" value="CHEMTRNSDUCR"/>
</dbReference>
<name>A0ABT4DUC4_9BACL</name>
<gene>
    <name evidence="5" type="ORF">M5X09_14965</name>
</gene>
<dbReference type="InterPro" id="IPR039379">
    <property type="entry name" value="Protoglobin_sensor_dom"/>
</dbReference>
<evidence type="ECO:0000313" key="5">
    <source>
        <dbReference type="EMBL" id="MCY9520956.1"/>
    </source>
</evidence>
<dbReference type="Pfam" id="PF00015">
    <property type="entry name" value="MCPsignal"/>
    <property type="match status" value="1"/>
</dbReference>
<dbReference type="PANTHER" id="PTHR32089:SF112">
    <property type="entry name" value="LYSOZYME-LIKE PROTEIN-RELATED"/>
    <property type="match status" value="1"/>
</dbReference>
<dbReference type="SUPFAM" id="SSF46458">
    <property type="entry name" value="Globin-like"/>
    <property type="match status" value="1"/>
</dbReference>
<accession>A0ABT4DUC4</accession>
<dbReference type="PANTHER" id="PTHR32089">
    <property type="entry name" value="METHYL-ACCEPTING CHEMOTAXIS PROTEIN MCPB"/>
    <property type="match status" value="1"/>
</dbReference>
<dbReference type="Pfam" id="PF11563">
    <property type="entry name" value="Protoglobin"/>
    <property type="match status" value="1"/>
</dbReference>